<evidence type="ECO:0000256" key="1">
    <source>
        <dbReference type="ARBA" id="ARBA00004328"/>
    </source>
</evidence>
<evidence type="ECO:0000256" key="5">
    <source>
        <dbReference type="ARBA" id="ARBA00022844"/>
    </source>
</evidence>
<evidence type="ECO:0000256" key="4">
    <source>
        <dbReference type="ARBA" id="ARBA00022804"/>
    </source>
</evidence>
<keyword evidence="7 8" id="KW-1160">Virus entry into host cell</keyword>
<keyword evidence="3 8" id="KW-0945">Host-virus interaction</keyword>
<comment type="function">
    <text evidence="8">Forms an icosahedral capsid with a T=7 symmetry and a 50 nm diameter. The capsid is composed of 72 pentamers linked to each other by disulfide bonds and associated with L2 proteins. Binds to heparan sulfate proteoglycans on cell surface of basal layer keratinocytes to provide initial virion attachment. This binding mediates a conformational change in the virus capsid that facilitates efficient infection. The virion enters the host cell via endocytosis. During virus trafficking, L1 protein dissociates from the viral DNA and the genomic DNA is released to the host nucleus. The virion assembly takes place within the cell nucleus. Encapsulates the genomic DNA together with protein L2.</text>
</comment>
<dbReference type="InterPro" id="IPR002210">
    <property type="entry name" value="Capsid_L1_Papillomavir"/>
</dbReference>
<reference evidence="9" key="2">
    <citation type="submission" date="2024-02" db="EMBL/GenBank/DDBJ databases">
        <authorList>
            <person name="Hu B."/>
        </authorList>
    </citation>
    <scope>NUCLEOTIDE SEQUENCE</scope>
    <source>
        <strain evidence="9">1A/Kenya/BAT1537/2015</strain>
    </source>
</reference>
<dbReference type="EMBL" id="PP711989">
    <property type="protein sequence ID" value="XBH24111.1"/>
    <property type="molecule type" value="Genomic_DNA"/>
</dbReference>
<gene>
    <name evidence="8" type="primary">L1</name>
</gene>
<keyword evidence="8" id="KW-1145">T=7 icosahedral capsid protein</keyword>
<dbReference type="GO" id="GO:0039620">
    <property type="term" value="C:T=7 icosahedral viral capsid"/>
    <property type="evidence" value="ECO:0007669"/>
    <property type="project" value="UniProtKB-KW"/>
</dbReference>
<dbReference type="InterPro" id="IPR036973">
    <property type="entry name" value="Capsid_L1_sf_Papillomavir"/>
</dbReference>
<dbReference type="GO" id="GO:0005198">
    <property type="term" value="F:structural molecule activity"/>
    <property type="evidence" value="ECO:0007669"/>
    <property type="project" value="InterPro"/>
</dbReference>
<keyword evidence="5 8" id="KW-0946">Virion</keyword>
<dbReference type="PRINTS" id="PR00865">
    <property type="entry name" value="HPVCAPSIDL1"/>
</dbReference>
<evidence type="ECO:0000256" key="3">
    <source>
        <dbReference type="ARBA" id="ARBA00022581"/>
    </source>
</evidence>
<evidence type="ECO:0000256" key="6">
    <source>
        <dbReference type="ARBA" id="ARBA00022921"/>
    </source>
</evidence>
<sequence length="522" mass="60394">MAFWRPSTNKFYIPPQPITRAVSTDEFVHRLNVFYHASTERLLMVGHPYFSIEKQPPPPATSDDFPLKVPKVSPYQYRVFRLKLPNPNEFVFPDKSAYNPDTERLVWACRGLEIGRGGPLGIGLVGHPYLNKFEDVENIPLVDAAVRLNAQVNNQDFRRNTAFDGKQTQMFMVGNHPPVGTYWTLAKKCKEQPEDDDIAPPIELKDKIIEDGQMGDYGFGNLDTKTLAANKSDFPLDMVDEVVVYPDYLKMTRELFGNSLWFYARREQMYARHYFNRYSQQQQDEEAIPTEIAWLGQQAPYDKYSYTAGPSGSLVSTDTQLFNRPYWMSRAQGLNNGICWNNEMFITVLDTTRGTNFNISVSEAATPPENYQGDNYKEFVRHVEEYEISLIFQLCKVKLTAETLAYLHNMDPRIIDLWDLNIQSPPNDDLHEVYRWIQSLATKCPDDALPIVPKDPWSDCNFWNVDLTERFSEQLDQYNLGRRFLFQAGLTNNTIGQQVVTRPIRTLKRKRSTKTTSKKHKK</sequence>
<organism evidence="9">
    <name type="scientific">Mops bat papillomavirus</name>
    <dbReference type="NCBI Taxonomy" id="3141892"/>
    <lineage>
        <taxon>Viruses</taxon>
        <taxon>Monodnaviria</taxon>
        <taxon>Shotokuvirae</taxon>
        <taxon>Cossaviricota</taxon>
        <taxon>Papovaviricetes</taxon>
        <taxon>Zurhausenvirales</taxon>
        <taxon>Papillomaviridae</taxon>
    </lineage>
</organism>
<dbReference type="GO" id="GO:0019062">
    <property type="term" value="P:virion attachment to host cell"/>
    <property type="evidence" value="ECO:0007669"/>
    <property type="project" value="UniProtKB-UniRule"/>
</dbReference>
<accession>A0AAU7E3V6</accession>
<reference evidence="9" key="1">
    <citation type="journal article" date="2024" name="Microbiome">
        <title>Substantial viral diversity in bats and rodents from East Africa: insights into evolution, recombination, and cocirculation.</title>
        <authorList>
            <person name="Wang D."/>
            <person name="Yang X."/>
            <person name="Ren Z."/>
            <person name="Hu B."/>
            <person name="Zhao H."/>
            <person name="Yang K."/>
            <person name="Shi P."/>
            <person name="Zhang Z."/>
            <person name="Feng Q."/>
            <person name="Nawenja C.V."/>
            <person name="Obanda V."/>
            <person name="Robert K."/>
            <person name="Nalikka B."/>
            <person name="Waruhiu C.N."/>
            <person name="Ochola G.O."/>
            <person name="Onyuok S.O."/>
            <person name="Ochieng H."/>
            <person name="Li B."/>
            <person name="Zhu Y."/>
            <person name="Si H."/>
            <person name="Yin J."/>
            <person name="Kristiansen K."/>
            <person name="Jin X."/>
            <person name="Xu X."/>
            <person name="Xiao M."/>
            <person name="Agwanda B."/>
            <person name="Ommeh S."/>
            <person name="Li J."/>
            <person name="Shi Z.L."/>
        </authorList>
    </citation>
    <scope>NUCLEOTIDE SEQUENCE</scope>
    <source>
        <strain evidence="9">1A/Kenya/BAT1537/2015</strain>
    </source>
</reference>
<comment type="similarity">
    <text evidence="8">Belongs to the papillomaviridae L1 protein family.</text>
</comment>
<evidence type="ECO:0000313" key="9">
    <source>
        <dbReference type="EMBL" id="XBH24111.1"/>
    </source>
</evidence>
<evidence type="ECO:0000256" key="7">
    <source>
        <dbReference type="ARBA" id="ARBA00023296"/>
    </source>
</evidence>
<keyword evidence="2 8" id="KW-0167">Capsid protein</keyword>
<evidence type="ECO:0000256" key="2">
    <source>
        <dbReference type="ARBA" id="ARBA00022561"/>
    </source>
</evidence>
<dbReference type="Pfam" id="PF00500">
    <property type="entry name" value="Late_protein_L1"/>
    <property type="match status" value="1"/>
</dbReference>
<dbReference type="SUPFAM" id="SSF88648">
    <property type="entry name" value="Group I dsDNA viruses"/>
    <property type="match status" value="1"/>
</dbReference>
<comment type="subunit">
    <text evidence="8">Self-assembles into homopentamers. The capsid has an icosahedral symmetry and consists of 72 capsomers, with each capsomer being a pentamer of L1. Interacts with the minor capsid protein L2; this interaction is necessary for viral genome encapsidation.</text>
</comment>
<protein>
    <recommendedName>
        <fullName evidence="8">Major capsid protein L1</fullName>
    </recommendedName>
</protein>
<keyword evidence="6 8" id="KW-0426">Late protein</keyword>
<dbReference type="InterPro" id="IPR011222">
    <property type="entry name" value="dsDNA_vir_gr_I_capsid"/>
</dbReference>
<dbReference type="Gene3D" id="2.60.175.20">
    <property type="entry name" value="Major capsid L1 (late) superfamily, Papillomavirus"/>
    <property type="match status" value="2"/>
</dbReference>
<evidence type="ECO:0000256" key="8">
    <source>
        <dbReference type="RuleBase" id="RU361248"/>
    </source>
</evidence>
<dbReference type="GO" id="GO:0046718">
    <property type="term" value="P:symbiont entry into host cell"/>
    <property type="evidence" value="ECO:0007669"/>
    <property type="project" value="UniProtKB-UniRule"/>
</dbReference>
<proteinExistence type="inferred from homology"/>
<keyword evidence="4 8" id="KW-1161">Viral attachment to host cell</keyword>
<name>A0AAU7E3V6_9PAPI</name>
<comment type="subcellular location">
    <subcellularLocation>
        <location evidence="1 8">Virion</location>
    </subcellularLocation>
</comment>